<feature type="domain" description="LysM" evidence="2">
    <location>
        <begin position="44"/>
        <end position="88"/>
    </location>
</feature>
<keyword evidence="4" id="KW-1185">Reference proteome</keyword>
<protein>
    <recommendedName>
        <fullName evidence="2">LysM domain-containing protein</fullName>
    </recommendedName>
</protein>
<comment type="caution">
    <text evidence="3">The sequence shown here is derived from an EMBL/GenBank/DDBJ whole genome shotgun (WGS) entry which is preliminary data.</text>
</comment>
<feature type="transmembrane region" description="Helical" evidence="1">
    <location>
        <begin position="204"/>
        <end position="227"/>
    </location>
</feature>
<evidence type="ECO:0000259" key="2">
    <source>
        <dbReference type="PROSITE" id="PS51782"/>
    </source>
</evidence>
<evidence type="ECO:0000313" key="4">
    <source>
        <dbReference type="Proteomes" id="UP001353858"/>
    </source>
</evidence>
<organism evidence="3 4">
    <name type="scientific">Aquatica leii</name>
    <dbReference type="NCBI Taxonomy" id="1421715"/>
    <lineage>
        <taxon>Eukaryota</taxon>
        <taxon>Metazoa</taxon>
        <taxon>Ecdysozoa</taxon>
        <taxon>Arthropoda</taxon>
        <taxon>Hexapoda</taxon>
        <taxon>Insecta</taxon>
        <taxon>Pterygota</taxon>
        <taxon>Neoptera</taxon>
        <taxon>Endopterygota</taxon>
        <taxon>Coleoptera</taxon>
        <taxon>Polyphaga</taxon>
        <taxon>Elateriformia</taxon>
        <taxon>Elateroidea</taxon>
        <taxon>Lampyridae</taxon>
        <taxon>Luciolinae</taxon>
        <taxon>Aquatica</taxon>
    </lineage>
</organism>
<dbReference type="InterPro" id="IPR018392">
    <property type="entry name" value="LysM"/>
</dbReference>
<keyword evidence="1" id="KW-0472">Membrane</keyword>
<dbReference type="InterPro" id="IPR036779">
    <property type="entry name" value="LysM_dom_sf"/>
</dbReference>
<gene>
    <name evidence="3" type="ORF">RN001_001910</name>
</gene>
<evidence type="ECO:0000313" key="3">
    <source>
        <dbReference type="EMBL" id="KAK4885639.1"/>
    </source>
</evidence>
<dbReference type="EMBL" id="JARPUR010000001">
    <property type="protein sequence ID" value="KAK4885639.1"/>
    <property type="molecule type" value="Genomic_DNA"/>
</dbReference>
<evidence type="ECO:0000256" key="1">
    <source>
        <dbReference type="SAM" id="Phobius"/>
    </source>
</evidence>
<dbReference type="PANTHER" id="PTHR20932:SF13">
    <property type="entry name" value="LD36653P"/>
    <property type="match status" value="1"/>
</dbReference>
<dbReference type="SMART" id="SM00257">
    <property type="entry name" value="LysM"/>
    <property type="match status" value="1"/>
</dbReference>
<reference evidence="4" key="1">
    <citation type="submission" date="2023-01" db="EMBL/GenBank/DDBJ databases">
        <title>Key to firefly adult light organ development and bioluminescence: homeobox transcription factors regulate luciferase expression and transportation to peroxisome.</title>
        <authorList>
            <person name="Fu X."/>
        </authorList>
    </citation>
    <scope>NUCLEOTIDE SEQUENCE [LARGE SCALE GENOMIC DNA]</scope>
</reference>
<dbReference type="PROSITE" id="PS51782">
    <property type="entry name" value="LYSM"/>
    <property type="match status" value="1"/>
</dbReference>
<keyword evidence="1" id="KW-0812">Transmembrane</keyword>
<dbReference type="PANTHER" id="PTHR20932">
    <property type="entry name" value="LYSM AND PUTATIVE PEPTIDOGLYCAN-BINDING DOMAIN-CONTAINING PROTEIN"/>
    <property type="match status" value="1"/>
</dbReference>
<dbReference type="CDD" id="cd00118">
    <property type="entry name" value="LysM"/>
    <property type="match status" value="1"/>
</dbReference>
<dbReference type="InterPro" id="IPR045030">
    <property type="entry name" value="LYSM1-4"/>
</dbReference>
<accession>A0AAN7PGF8</accession>
<name>A0AAN7PGF8_9COLE</name>
<proteinExistence type="predicted"/>
<dbReference type="AlphaFoldDB" id="A0AAN7PGF8"/>
<dbReference type="Pfam" id="PF01476">
    <property type="entry name" value="LysM"/>
    <property type="match status" value="1"/>
</dbReference>
<dbReference type="SUPFAM" id="SSF54106">
    <property type="entry name" value="LysM domain"/>
    <property type="match status" value="1"/>
</dbReference>
<dbReference type="Gene3D" id="3.10.350.10">
    <property type="entry name" value="LysM domain"/>
    <property type="match status" value="1"/>
</dbReference>
<dbReference type="Proteomes" id="UP001353858">
    <property type="component" value="Unassembled WGS sequence"/>
</dbReference>
<sequence>MKQRQRPKVQQEHYIRLLGKDSDESGEETDLFIRKSVFQDVQTVEKVVEENDTLQALSIRYHCPIAELKRLNNIHRENEIFAKKTIKVPIRPFSIALASVHTSGSNSPNDEVSINEVDVETLNIKLSKELLSGSINKVNLSNGVEVNDVIFNSNVKPVSKICDNVDLFSMDAVHLDEEVKLLPQPEPVDPVVLKLSCSDSDISWVSLLVCIVIVIVAVPLIYVLYIAEHPEQYHHPHT</sequence>
<keyword evidence="1" id="KW-1133">Transmembrane helix</keyword>